<reference evidence="1" key="1">
    <citation type="submission" date="2015-04" db="EMBL/GenBank/DDBJ databases">
        <title>The genome sequence of the plant pathogenic Rhizarian Plasmodiophora brassicae reveals insights in its biotrophic life cycle and the origin of chitin synthesis.</title>
        <authorList>
            <person name="Schwelm A."/>
            <person name="Fogelqvist J."/>
            <person name="Knaust A."/>
            <person name="Julke S."/>
            <person name="Lilja T."/>
            <person name="Dhandapani V."/>
            <person name="Bonilla-Rosso G."/>
            <person name="Karlsson M."/>
            <person name="Shevchenko A."/>
            <person name="Choi S.R."/>
            <person name="Kim H.G."/>
            <person name="Park J.Y."/>
            <person name="Lim Y.P."/>
            <person name="Ludwig-Muller J."/>
            <person name="Dixelius C."/>
        </authorList>
    </citation>
    <scope>NUCLEOTIDE SEQUENCE</scope>
    <source>
        <tissue evidence="1">Potato root galls</tissue>
    </source>
</reference>
<organism evidence="1">
    <name type="scientific">Spongospora subterranea</name>
    <dbReference type="NCBI Taxonomy" id="70186"/>
    <lineage>
        <taxon>Eukaryota</taxon>
        <taxon>Sar</taxon>
        <taxon>Rhizaria</taxon>
        <taxon>Endomyxa</taxon>
        <taxon>Phytomyxea</taxon>
        <taxon>Plasmodiophorida</taxon>
        <taxon>Plasmodiophoridae</taxon>
        <taxon>Spongospora</taxon>
    </lineage>
</organism>
<dbReference type="Gene3D" id="3.80.10.10">
    <property type="entry name" value="Ribonuclease Inhibitor"/>
    <property type="match status" value="1"/>
</dbReference>
<evidence type="ECO:0000313" key="1">
    <source>
        <dbReference type="EMBL" id="CRZ11438.1"/>
    </source>
</evidence>
<proteinExistence type="predicted"/>
<dbReference type="EMBL" id="HACM01010996">
    <property type="protein sequence ID" value="CRZ11438.1"/>
    <property type="molecule type" value="Transcribed_RNA"/>
</dbReference>
<dbReference type="InterPro" id="IPR001611">
    <property type="entry name" value="Leu-rich_rpt"/>
</dbReference>
<dbReference type="AlphaFoldDB" id="A0A0H5RBN4"/>
<name>A0A0H5RBN4_9EUKA</name>
<protein>
    <submittedName>
        <fullName evidence="1">Uncharacterized protein</fullName>
    </submittedName>
</protein>
<dbReference type="PROSITE" id="PS51450">
    <property type="entry name" value="LRR"/>
    <property type="match status" value="1"/>
</dbReference>
<sequence>MSKIKECLQKWEEKHAMKASEAKVVKLMCQIPPINKMDGKLNDLVNCEHLSLSTNMIDKIFPLPSLSAYYRRAITNRLNKHLPTFNQFHMAAATFLLVDIEL</sequence>
<accession>A0A0H5RBN4</accession>
<dbReference type="InterPro" id="IPR032675">
    <property type="entry name" value="LRR_dom_sf"/>
</dbReference>